<dbReference type="InterPro" id="IPR050389">
    <property type="entry name" value="LysR-type_TF"/>
</dbReference>
<dbReference type="InterPro" id="IPR037402">
    <property type="entry name" value="YidZ_PBP2"/>
</dbReference>
<reference evidence="6 7" key="1">
    <citation type="submission" date="2024-03" db="EMBL/GenBank/DDBJ databases">
        <title>High-quality draft genome sequence of Oceanobacter sp. wDCs-4.</title>
        <authorList>
            <person name="Dong C."/>
        </authorList>
    </citation>
    <scope>NUCLEOTIDE SEQUENCE [LARGE SCALE GENOMIC DNA]</scope>
    <source>
        <strain evidence="7">wDCs-4</strain>
    </source>
</reference>
<dbReference type="InterPro" id="IPR036388">
    <property type="entry name" value="WH-like_DNA-bd_sf"/>
</dbReference>
<keyword evidence="3" id="KW-0238">DNA-binding</keyword>
<dbReference type="PRINTS" id="PR00039">
    <property type="entry name" value="HTHLYSR"/>
</dbReference>
<feature type="domain" description="HTH lysR-type" evidence="5">
    <location>
        <begin position="11"/>
        <end position="68"/>
    </location>
</feature>
<evidence type="ECO:0000256" key="4">
    <source>
        <dbReference type="ARBA" id="ARBA00023163"/>
    </source>
</evidence>
<dbReference type="InterPro" id="IPR036390">
    <property type="entry name" value="WH_DNA-bd_sf"/>
</dbReference>
<proteinExistence type="inferred from homology"/>
<evidence type="ECO:0000256" key="2">
    <source>
        <dbReference type="ARBA" id="ARBA00023015"/>
    </source>
</evidence>
<gene>
    <name evidence="6" type="ORF">WG929_10555</name>
</gene>
<keyword evidence="2" id="KW-0805">Transcription regulation</keyword>
<dbReference type="PANTHER" id="PTHR30118">
    <property type="entry name" value="HTH-TYPE TRANSCRIPTIONAL REGULATOR LEUO-RELATED"/>
    <property type="match status" value="1"/>
</dbReference>
<dbReference type="InterPro" id="IPR005119">
    <property type="entry name" value="LysR_subst-bd"/>
</dbReference>
<dbReference type="SUPFAM" id="SSF53850">
    <property type="entry name" value="Periplasmic binding protein-like II"/>
    <property type="match status" value="1"/>
</dbReference>
<dbReference type="Gene3D" id="1.10.10.10">
    <property type="entry name" value="Winged helix-like DNA-binding domain superfamily/Winged helix DNA-binding domain"/>
    <property type="match status" value="1"/>
</dbReference>
<dbReference type="PANTHER" id="PTHR30118:SF15">
    <property type="entry name" value="TRANSCRIPTIONAL REGULATORY PROTEIN"/>
    <property type="match status" value="1"/>
</dbReference>
<accession>A0ABW8NIQ2</accession>
<dbReference type="Proteomes" id="UP001620597">
    <property type="component" value="Unassembled WGS sequence"/>
</dbReference>
<evidence type="ECO:0000259" key="5">
    <source>
        <dbReference type="PROSITE" id="PS50931"/>
    </source>
</evidence>
<evidence type="ECO:0000256" key="3">
    <source>
        <dbReference type="ARBA" id="ARBA00023125"/>
    </source>
</evidence>
<dbReference type="SUPFAM" id="SSF46785">
    <property type="entry name" value="Winged helix' DNA-binding domain"/>
    <property type="match status" value="1"/>
</dbReference>
<dbReference type="Gene3D" id="3.40.190.10">
    <property type="entry name" value="Periplasmic binding protein-like II"/>
    <property type="match status" value="2"/>
</dbReference>
<protein>
    <submittedName>
        <fullName evidence="6">LysR substrate-binding domain-containing protein</fullName>
    </submittedName>
</protein>
<evidence type="ECO:0000313" key="7">
    <source>
        <dbReference type="Proteomes" id="UP001620597"/>
    </source>
</evidence>
<dbReference type="Pfam" id="PF03466">
    <property type="entry name" value="LysR_substrate"/>
    <property type="match status" value="1"/>
</dbReference>
<dbReference type="InterPro" id="IPR000847">
    <property type="entry name" value="LysR_HTH_N"/>
</dbReference>
<dbReference type="Pfam" id="PF00126">
    <property type="entry name" value="HTH_1"/>
    <property type="match status" value="1"/>
</dbReference>
<organism evidence="6 7">
    <name type="scientific">Oceanobacter antarcticus</name>
    <dbReference type="NCBI Taxonomy" id="3133425"/>
    <lineage>
        <taxon>Bacteria</taxon>
        <taxon>Pseudomonadati</taxon>
        <taxon>Pseudomonadota</taxon>
        <taxon>Gammaproteobacteria</taxon>
        <taxon>Oceanospirillales</taxon>
        <taxon>Oceanospirillaceae</taxon>
        <taxon>Oceanobacter</taxon>
    </lineage>
</organism>
<keyword evidence="7" id="KW-1185">Reference proteome</keyword>
<evidence type="ECO:0000256" key="1">
    <source>
        <dbReference type="ARBA" id="ARBA00009437"/>
    </source>
</evidence>
<dbReference type="CDD" id="cd08417">
    <property type="entry name" value="PBP2_Nitroaromatics_like"/>
    <property type="match status" value="1"/>
</dbReference>
<sequence>MSDTASPLRHFDLNLLQVFDALISECHVSRASEQLFLSQSATSHALNRLRQQLNDPLLVRCGSGLQPTPRALAMLPDVKAILKQLELTLAPPKQFEPAHSQRVFTIAATDYFEAVVLPDMMPMLQQQAPGVIFDLEMIGPHASLERLENGTVDLVIGLDENLTVPAHLLRQPWLTEQLVCLVGTRFDDIPAQLTLDQYLDFPHVVMLDQTDTSTNGIDRWLAGQQRQRQRMAQMINYLAAARLVAERRALLTLPRRMAELFCHWLPVRTVEGPDDMPNWEMTLIQHPLHVQDPALQWLIEQVVSAKP</sequence>
<comment type="caution">
    <text evidence="6">The sequence shown here is derived from an EMBL/GenBank/DDBJ whole genome shotgun (WGS) entry which is preliminary data.</text>
</comment>
<dbReference type="RefSeq" id="WP_416205990.1">
    <property type="nucleotide sequence ID" value="NZ_JBBKTX010000011.1"/>
</dbReference>
<name>A0ABW8NIQ2_9GAMM</name>
<dbReference type="PROSITE" id="PS50931">
    <property type="entry name" value="HTH_LYSR"/>
    <property type="match status" value="1"/>
</dbReference>
<dbReference type="EMBL" id="JBBKTX010000011">
    <property type="protein sequence ID" value="MFK4752849.1"/>
    <property type="molecule type" value="Genomic_DNA"/>
</dbReference>
<keyword evidence="4" id="KW-0804">Transcription</keyword>
<evidence type="ECO:0000313" key="6">
    <source>
        <dbReference type="EMBL" id="MFK4752849.1"/>
    </source>
</evidence>
<comment type="similarity">
    <text evidence="1">Belongs to the LysR transcriptional regulatory family.</text>
</comment>